<comment type="caution">
    <text evidence="4">The sequence shown here is derived from an EMBL/GenBank/DDBJ whole genome shotgun (WGS) entry which is preliminary data.</text>
</comment>
<organism evidence="4 5">
    <name type="scientific">Triparma retinervis</name>
    <dbReference type="NCBI Taxonomy" id="2557542"/>
    <lineage>
        <taxon>Eukaryota</taxon>
        <taxon>Sar</taxon>
        <taxon>Stramenopiles</taxon>
        <taxon>Ochrophyta</taxon>
        <taxon>Bolidophyceae</taxon>
        <taxon>Parmales</taxon>
        <taxon>Triparmaceae</taxon>
        <taxon>Triparma</taxon>
    </lineage>
</organism>
<protein>
    <recommendedName>
        <fullName evidence="3">Phospholipid/glycerol acyltransferase domain-containing protein</fullName>
    </recommendedName>
</protein>
<evidence type="ECO:0000256" key="2">
    <source>
        <dbReference type="SAM" id="Phobius"/>
    </source>
</evidence>
<feature type="transmembrane region" description="Helical" evidence="2">
    <location>
        <begin position="473"/>
        <end position="498"/>
    </location>
</feature>
<keyword evidence="5" id="KW-1185">Reference proteome</keyword>
<gene>
    <name evidence="4" type="ORF">TrRE_jg8325</name>
</gene>
<accession>A0A9W7EA50</accession>
<reference evidence="4" key="1">
    <citation type="submission" date="2022-07" db="EMBL/GenBank/DDBJ databases">
        <title>Genome analysis of Parmales, a sister group of diatoms, reveals the evolutionary specialization of diatoms from phago-mixotrophs to photoautotrophs.</title>
        <authorList>
            <person name="Ban H."/>
            <person name="Sato S."/>
            <person name="Yoshikawa S."/>
            <person name="Kazumasa Y."/>
            <person name="Nakamura Y."/>
            <person name="Ichinomiya M."/>
            <person name="Saitoh K."/>
            <person name="Sato N."/>
            <person name="Blanc-Mathieu R."/>
            <person name="Endo H."/>
            <person name="Kuwata A."/>
            <person name="Ogata H."/>
        </authorList>
    </citation>
    <scope>NUCLEOTIDE SEQUENCE</scope>
</reference>
<sequence>MVFFHSILSIFFKEVEITGLDNIPRDGPVIFVGNHANQFVDGIMLMTTCAHHKVSFLVAEKSWNRRVIGDIAFAMGAVPVARAQDKAKRGSGKVKVVKVEHGDPSAPGTSLKVRISGLNGCNFATSLNVGDKVRPEGSSAAFKVLEIGANGEDSLLVEVPSESSFYNDTSTEYNYDIFARVDQSGVYSKVLNKLEKGGCIGIFPEGGSHDRTDLLPLKVGVALIAYTALDKRGLNIPIVPVGLNYFNMGHFRGRSVVEYGEPIYLDPKTLDGYLAGGDEKKAVCNGLLKKIEDGMRSVIVTAPDYNTLKHVHVARRLWKRDAHMGAEEKQDLNRRFSLGLQQLLAKFQGNLPKDLSDFLSRIKLYQAELEDLGIKDYQVKTLDTEDDDDFVEPTQRIQRSLSYPIDEKQAETLMKDVGVPYRILHMMFTITLALIPAVLLNLPIGLLSTLYAERKRKKALANSKVKIRGMDVLLSEKVIFCIVMVPALWISYAIGAILFTNLDYTTITLVFVSMPIFSYVGIMATEAGMVDFKDLKPHIAKLYPSKRKRIRALPRMRLHLVKELREFVKEFGPTLGELYYQKDVDWAKVQRLTTKLQSPPNSPKRGAEKKKEK</sequence>
<feature type="domain" description="Phospholipid/glycerol acyltransferase" evidence="3">
    <location>
        <begin position="29"/>
        <end position="246"/>
    </location>
</feature>
<evidence type="ECO:0000313" key="5">
    <source>
        <dbReference type="Proteomes" id="UP001165082"/>
    </source>
</evidence>
<dbReference type="Proteomes" id="UP001165082">
    <property type="component" value="Unassembled WGS sequence"/>
</dbReference>
<dbReference type="PANTHER" id="PTHR31605">
    <property type="entry name" value="GLYCEROL-3-PHOSPHATE O-ACYLTRANSFERASE 1"/>
    <property type="match status" value="1"/>
</dbReference>
<dbReference type="SMART" id="SM00563">
    <property type="entry name" value="PlsC"/>
    <property type="match status" value="1"/>
</dbReference>
<dbReference type="InterPro" id="IPR002123">
    <property type="entry name" value="Plipid/glycerol_acylTrfase"/>
</dbReference>
<proteinExistence type="predicted"/>
<feature type="region of interest" description="Disordered" evidence="1">
    <location>
        <begin position="593"/>
        <end position="613"/>
    </location>
</feature>
<dbReference type="EMBL" id="BRXZ01002965">
    <property type="protein sequence ID" value="GMH73909.1"/>
    <property type="molecule type" value="Genomic_DNA"/>
</dbReference>
<keyword evidence="2" id="KW-0472">Membrane</keyword>
<dbReference type="CDD" id="cd07992">
    <property type="entry name" value="LPLAT_AAK14816-like"/>
    <property type="match status" value="1"/>
</dbReference>
<dbReference type="GO" id="GO:0016287">
    <property type="term" value="F:glycerone-phosphate O-acyltransferase activity"/>
    <property type="evidence" value="ECO:0007669"/>
    <property type="project" value="TreeGrafter"/>
</dbReference>
<evidence type="ECO:0000259" key="3">
    <source>
        <dbReference type="SMART" id="SM00563"/>
    </source>
</evidence>
<dbReference type="Pfam" id="PF01553">
    <property type="entry name" value="Acyltransferase"/>
    <property type="match status" value="2"/>
</dbReference>
<evidence type="ECO:0000256" key="1">
    <source>
        <dbReference type="SAM" id="MobiDB-lite"/>
    </source>
</evidence>
<evidence type="ECO:0000313" key="4">
    <source>
        <dbReference type="EMBL" id="GMH73909.1"/>
    </source>
</evidence>
<dbReference type="OrthoDB" id="2427554at2759"/>
<name>A0A9W7EA50_9STRA</name>
<dbReference type="InterPro" id="IPR052744">
    <property type="entry name" value="GPAT/DAPAT"/>
</dbReference>
<dbReference type="SUPFAM" id="SSF69593">
    <property type="entry name" value="Glycerol-3-phosphate (1)-acyltransferase"/>
    <property type="match status" value="2"/>
</dbReference>
<feature type="transmembrane region" description="Helical" evidence="2">
    <location>
        <begin position="423"/>
        <end position="452"/>
    </location>
</feature>
<keyword evidence="2" id="KW-1133">Transmembrane helix</keyword>
<dbReference type="GO" id="GO:0004366">
    <property type="term" value="F:glycerol-3-phosphate O-acyltransferase activity"/>
    <property type="evidence" value="ECO:0007669"/>
    <property type="project" value="TreeGrafter"/>
</dbReference>
<dbReference type="AlphaFoldDB" id="A0A9W7EA50"/>
<feature type="transmembrane region" description="Helical" evidence="2">
    <location>
        <begin position="504"/>
        <end position="524"/>
    </location>
</feature>
<keyword evidence="2" id="KW-0812">Transmembrane</keyword>
<dbReference type="GO" id="GO:0008654">
    <property type="term" value="P:phospholipid biosynthetic process"/>
    <property type="evidence" value="ECO:0007669"/>
    <property type="project" value="TreeGrafter"/>
</dbReference>
<dbReference type="PANTHER" id="PTHR31605:SF0">
    <property type="entry name" value="GLYCEROL-3-PHOSPHATE O-ACYLTRANSFERASE 1"/>
    <property type="match status" value="1"/>
</dbReference>